<reference evidence="3" key="1">
    <citation type="journal article" date="2005" name="Genome Res.">
        <title>Comparative genome sequencing of Drosophila pseudoobscura: chromosomal, gene, and cis-element evolution.</title>
        <authorList>
            <person name="Richards S."/>
            <person name="Liu Y."/>
            <person name="Bettencourt B.R."/>
            <person name="Hradecky P."/>
            <person name="Letovsky S."/>
            <person name="Nielsen R."/>
            <person name="Thornton K."/>
            <person name="Hubisz M.J."/>
            <person name="Chen R."/>
            <person name="Meisel R.P."/>
            <person name="Couronne O."/>
            <person name="Hua S."/>
            <person name="Smith M.A."/>
            <person name="Zhang P."/>
            <person name="Liu J."/>
            <person name="Bussemaker H.J."/>
            <person name="van Batenburg M.F."/>
            <person name="Howells S.L."/>
            <person name="Scherer S.E."/>
            <person name="Sodergren E."/>
            <person name="Matthews B.B."/>
            <person name="Crosby M.A."/>
            <person name="Schroeder A.J."/>
            <person name="Ortiz-Barrientos D."/>
            <person name="Rives C.M."/>
            <person name="Metzker M.L."/>
            <person name="Muzny D.M."/>
            <person name="Scott G."/>
            <person name="Steffen D."/>
            <person name="Wheeler D.A."/>
            <person name="Worley K.C."/>
            <person name="Havlak P."/>
            <person name="Durbin K.J."/>
            <person name="Egan A."/>
            <person name="Gill R."/>
            <person name="Hume J."/>
            <person name="Morgan M.B."/>
            <person name="Miner G."/>
            <person name="Hamilton C."/>
            <person name="Huang Y."/>
            <person name="Waldron L."/>
            <person name="Verduzco D."/>
            <person name="Clerc-Blankenburg K.P."/>
            <person name="Dubchak I."/>
            <person name="Noor M.A."/>
            <person name="Anderson W."/>
            <person name="White K.P."/>
            <person name="Clark A.G."/>
            <person name="Schaeffer S.W."/>
            <person name="Gelbart W."/>
            <person name="Weinstock G.M."/>
            <person name="Gibbs R.A."/>
        </authorList>
    </citation>
    <scope>NUCLEOTIDE SEQUENCE [LARGE SCALE GENOMIC DNA]</scope>
    <source>
        <strain evidence="3">MV2-25</strain>
    </source>
</reference>
<dbReference type="EMBL" id="CH673756">
    <property type="protein sequence ID" value="KRT05556.1"/>
    <property type="molecule type" value="Genomic_DNA"/>
</dbReference>
<sequence>MLSVCGTSNTVRLISPHATRLDNRLGRTLRFLGRHGFQRTSEIKNYSQSNSCTFLVDECRPV</sequence>
<evidence type="ECO:0000313" key="1">
    <source>
        <dbReference type="EMBL" id="KRT05556.1"/>
    </source>
</evidence>
<reference evidence="3" key="4">
    <citation type="submission" date="2015-11" db="EMBL/GenBank/DDBJ databases">
        <authorList>
            <consortium name="FlyBase"/>
        </authorList>
    </citation>
    <scope>NUCLEOTIDE SEQUENCE</scope>
    <source>
        <strain evidence="3">MV2-25</strain>
    </source>
</reference>
<reference evidence="3" key="2">
    <citation type="journal article" date="2007" name="Nature">
        <title>Evolution of genes and genomes on the Drosophila phylogeny.</title>
        <authorList>
            <consortium name="Drosophila 12 Genomes Consortium"/>
            <person name="Clark A.G."/>
            <person name="Eisen M.B."/>
            <person name="Smith D.R."/>
            <person name="Bergman C.M."/>
            <person name="Oliver B."/>
            <person name="Markow T.A."/>
            <person name="Kaufman T.C."/>
            <person name="Kellis M."/>
            <person name="Gelbart W."/>
            <person name="Iyer V.N."/>
            <person name="Pollard D.A."/>
            <person name="Sackton T.B."/>
            <person name="Larracuente A.M."/>
            <person name="Singh N.D."/>
            <person name="Abad J.P."/>
            <person name="Abt D.N."/>
            <person name="Adryan B."/>
            <person name="Aguade M."/>
            <person name="Akashi H."/>
            <person name="Anderson W.W."/>
            <person name="Aquadro C.F."/>
            <person name="Ardell D.H."/>
            <person name="Arguello R."/>
            <person name="Artieri C.G."/>
            <person name="Barbash D.A."/>
            <person name="Barker D."/>
            <person name="Barsanti P."/>
            <person name="Batterham P."/>
            <person name="Batzoglou S."/>
            <person name="Begun D."/>
            <person name="Bhutkar A."/>
            <person name="Blanco E."/>
            <person name="Bosak S.A."/>
            <person name="Bradley R.K."/>
            <person name="Brand A.D."/>
            <person name="Brent M.R."/>
            <person name="Brooks A.N."/>
            <person name="Brown R.H."/>
            <person name="Butlin R.K."/>
            <person name="Caggese C."/>
            <person name="Calvi B.R."/>
            <person name="Bernardo de Carvalho A."/>
            <person name="Caspi A."/>
            <person name="Castrezana S."/>
            <person name="Celniker S.E."/>
            <person name="Chang J.L."/>
            <person name="Chapple C."/>
            <person name="Chatterji S."/>
            <person name="Chinwalla A."/>
            <person name="Civetta A."/>
            <person name="Clifton S.W."/>
            <person name="Comeron J.M."/>
            <person name="Costello J.C."/>
            <person name="Coyne J.A."/>
            <person name="Daub J."/>
            <person name="David R.G."/>
            <person name="Delcher A.L."/>
            <person name="Delehaunty K."/>
            <person name="Do C.B."/>
            <person name="Ebling H."/>
            <person name="Edwards K."/>
            <person name="Eickbush T."/>
            <person name="Evans J.D."/>
            <person name="Filipski A."/>
            <person name="Findeiss S."/>
            <person name="Freyhult E."/>
            <person name="Fulton L."/>
            <person name="Fulton R."/>
            <person name="Garcia A.C."/>
            <person name="Gardiner A."/>
            <person name="Garfield D.A."/>
            <person name="Garvin B.E."/>
            <person name="Gibson G."/>
            <person name="Gilbert D."/>
            <person name="Gnerre S."/>
            <person name="Godfrey J."/>
            <person name="Good R."/>
            <person name="Gotea V."/>
            <person name="Gravely B."/>
            <person name="Greenberg A.J."/>
            <person name="Griffiths-Jones S."/>
            <person name="Gross S."/>
            <person name="Guigo R."/>
            <person name="Gustafson E.A."/>
            <person name="Haerty W."/>
            <person name="Hahn M.W."/>
            <person name="Halligan D.L."/>
            <person name="Halpern A.L."/>
            <person name="Halter G.M."/>
            <person name="Han M.V."/>
            <person name="Heger A."/>
            <person name="Hillier L."/>
            <person name="Hinrichs A.S."/>
            <person name="Holmes I."/>
            <person name="Hoskins R.A."/>
            <person name="Hubisz M.J."/>
            <person name="Hultmark D."/>
            <person name="Huntley M.A."/>
            <person name="Jaffe D.B."/>
            <person name="Jagadeeshan S."/>
            <person name="Jeck W.R."/>
            <person name="Johnson J."/>
            <person name="Jones C.D."/>
            <person name="Jordan W.C."/>
            <person name="Karpen G.H."/>
            <person name="Kataoka E."/>
            <person name="Keightley P.D."/>
            <person name="Kheradpour P."/>
            <person name="Kirkness E.F."/>
            <person name="Koerich L.B."/>
            <person name="Kristiansen K."/>
            <person name="Kudrna D."/>
            <person name="Kulathinal R.J."/>
            <person name="Kumar S."/>
            <person name="Kwok R."/>
            <person name="Lander E."/>
            <person name="Langley C.H."/>
            <person name="Lapoint R."/>
            <person name="Lazzaro B.P."/>
            <person name="Lee S.J."/>
            <person name="Levesque L."/>
            <person name="Li R."/>
            <person name="Lin C.F."/>
            <person name="Lin M.F."/>
            <person name="Lindblad-Toh K."/>
            <person name="Llopart A."/>
            <person name="Long M."/>
            <person name="Low L."/>
            <person name="Lozovsky E."/>
            <person name="Lu J."/>
            <person name="Luo M."/>
            <person name="Machado C.A."/>
            <person name="Makalowski W."/>
            <person name="Marzo M."/>
            <person name="Matsuda M."/>
            <person name="Matzkin L."/>
            <person name="McAllister B."/>
            <person name="McBride C.S."/>
            <person name="McKernan B."/>
            <person name="McKernan K."/>
            <person name="Mendez-Lago M."/>
            <person name="Minx P."/>
            <person name="Mollenhauer M.U."/>
            <person name="Montooth K."/>
            <person name="Mount S.M."/>
            <person name="Mu X."/>
            <person name="Myers E."/>
            <person name="Negre B."/>
            <person name="Newfeld S."/>
            <person name="Nielsen R."/>
            <person name="Noor M.A."/>
            <person name="O'Grady P."/>
            <person name="Pachter L."/>
            <person name="Papaceit M."/>
            <person name="Parisi M.J."/>
            <person name="Parisi M."/>
            <person name="Parts L."/>
            <person name="Pedersen J.S."/>
            <person name="Pesole G."/>
            <person name="Phillippy A.M."/>
            <person name="Ponting C.P."/>
            <person name="Pop M."/>
            <person name="Porcelli D."/>
            <person name="Powell J.R."/>
            <person name="Prohaska S."/>
            <person name="Pruitt K."/>
            <person name="Puig M."/>
            <person name="Quesneville H."/>
            <person name="Ram K.R."/>
            <person name="Rand D."/>
            <person name="Rasmussen M.D."/>
            <person name="Reed L.K."/>
            <person name="Reenan R."/>
            <person name="Reily A."/>
            <person name="Remington K.A."/>
            <person name="Rieger T.T."/>
            <person name="Ritchie M.G."/>
            <person name="Robin C."/>
            <person name="Rogers Y.H."/>
            <person name="Rohde C."/>
            <person name="Rozas J."/>
            <person name="Rubenfield M.J."/>
            <person name="Ruiz A."/>
            <person name="Russo S."/>
            <person name="Salzberg S.L."/>
            <person name="Sanchez-Gracia A."/>
            <person name="Saranga D.J."/>
            <person name="Sato H."/>
            <person name="Schaeffer S.W."/>
            <person name="Schatz M.C."/>
            <person name="Schlenke T."/>
            <person name="Schwartz R."/>
            <person name="Segarra C."/>
            <person name="Singh R.S."/>
            <person name="Sirot L."/>
            <person name="Sirota M."/>
            <person name="Sisneros N.B."/>
            <person name="Smith C.D."/>
            <person name="Smith T.F."/>
            <person name="Spieth J."/>
            <person name="Stage D.E."/>
            <person name="Stark A."/>
            <person name="Stephan W."/>
            <person name="Strausberg R.L."/>
            <person name="Strempel S."/>
            <person name="Sturgill D."/>
            <person name="Sutton G."/>
            <person name="Sutton G.G."/>
            <person name="Tao W."/>
            <person name="Teichmann S."/>
            <person name="Tobari Y.N."/>
            <person name="Tomimura Y."/>
            <person name="Tsolas J.M."/>
            <person name="Valente V.L."/>
            <person name="Venter E."/>
            <person name="Venter J.C."/>
            <person name="Vicario S."/>
            <person name="Vieira F.G."/>
            <person name="Vilella A.J."/>
            <person name="Villasante A."/>
            <person name="Walenz B."/>
            <person name="Wang J."/>
            <person name="Wasserman M."/>
            <person name="Watts T."/>
            <person name="Wilson D."/>
            <person name="Wilson R.K."/>
            <person name="Wing R.A."/>
            <person name="Wolfner M.F."/>
            <person name="Wong A."/>
            <person name="Wong G.K."/>
            <person name="Wu C.I."/>
            <person name="Wu G."/>
            <person name="Yamamoto D."/>
            <person name="Yang H.P."/>
            <person name="Yang S.P."/>
            <person name="Yorke J.A."/>
            <person name="Yoshida K."/>
            <person name="Zdobnov E."/>
            <person name="Zhang P."/>
            <person name="Zhang Y."/>
            <person name="Zimin A.V."/>
            <person name="Baldwin J."/>
            <person name="Abdouelleil A."/>
            <person name="Abdulkadir J."/>
            <person name="Abebe A."/>
            <person name="Abera B."/>
            <person name="Abreu J."/>
            <person name="Acer S.C."/>
            <person name="Aftuck L."/>
            <person name="Alexander A."/>
            <person name="An P."/>
            <person name="Anderson E."/>
            <person name="Anderson S."/>
            <person name="Arachi H."/>
            <person name="Azer M."/>
            <person name="Bachantsang P."/>
            <person name="Barry A."/>
            <person name="Bayul T."/>
            <person name="Berlin A."/>
            <person name="Bessette D."/>
            <person name="Bloom T."/>
            <person name="Blye J."/>
            <person name="Boguslavskiy L."/>
            <person name="Bonnet C."/>
            <person name="Boukhgalter B."/>
            <person name="Bourzgui I."/>
            <person name="Brown A."/>
            <person name="Cahill P."/>
            <person name="Channer S."/>
            <person name="Cheshatsang Y."/>
            <person name="Chuda L."/>
            <person name="Citroen M."/>
            <person name="Collymore A."/>
            <person name="Cooke P."/>
            <person name="Costello M."/>
            <person name="D'Aco K."/>
            <person name="Daza R."/>
            <person name="De Haan G."/>
            <person name="DeGray S."/>
            <person name="DeMaso C."/>
            <person name="Dhargay N."/>
            <person name="Dooley K."/>
            <person name="Dooley E."/>
            <person name="Doricent M."/>
            <person name="Dorje P."/>
            <person name="Dorjee K."/>
            <person name="Dupes A."/>
            <person name="Elong R."/>
            <person name="Falk J."/>
            <person name="Farina A."/>
            <person name="Faro S."/>
            <person name="Ferguson D."/>
            <person name="Fisher S."/>
            <person name="Foley C.D."/>
            <person name="Franke A."/>
            <person name="Friedrich D."/>
            <person name="Gadbois L."/>
            <person name="Gearin G."/>
            <person name="Gearin C.R."/>
            <person name="Giannoukos G."/>
            <person name="Goode T."/>
            <person name="Graham J."/>
            <person name="Grandbois E."/>
            <person name="Grewal S."/>
            <person name="Gyaltsen K."/>
            <person name="Hafez N."/>
            <person name="Hagos B."/>
            <person name="Hall J."/>
            <person name="Henson C."/>
            <person name="Hollinger A."/>
            <person name="Honan T."/>
            <person name="Huard M.D."/>
            <person name="Hughes L."/>
            <person name="Hurhula B."/>
            <person name="Husby M.E."/>
            <person name="Kamat A."/>
            <person name="Kanga B."/>
            <person name="Kashin S."/>
            <person name="Khazanovich D."/>
            <person name="Kisner P."/>
            <person name="Lance K."/>
            <person name="Lara M."/>
            <person name="Lee W."/>
            <person name="Lennon N."/>
            <person name="Letendre F."/>
            <person name="LeVine R."/>
            <person name="Lipovsky A."/>
            <person name="Liu X."/>
            <person name="Liu J."/>
            <person name="Liu S."/>
            <person name="Lokyitsang T."/>
            <person name="Lokyitsang Y."/>
            <person name="Lubonja R."/>
            <person name="Lui A."/>
            <person name="MacDonald P."/>
            <person name="Magnisalis V."/>
            <person name="Maru K."/>
            <person name="Matthews C."/>
            <person name="McCusker W."/>
            <person name="McDonough S."/>
            <person name="Mehta T."/>
            <person name="Meldrim J."/>
            <person name="Meneus L."/>
            <person name="Mihai O."/>
            <person name="Mihalev A."/>
            <person name="Mihova T."/>
            <person name="Mittelman R."/>
            <person name="Mlenga V."/>
            <person name="Montmayeur A."/>
            <person name="Mulrain L."/>
            <person name="Navidi A."/>
            <person name="Naylor J."/>
            <person name="Negash T."/>
            <person name="Nguyen T."/>
            <person name="Nguyen N."/>
            <person name="Nicol R."/>
            <person name="Norbu C."/>
            <person name="Norbu N."/>
            <person name="Novod N."/>
            <person name="O'Neill B."/>
            <person name="Osman S."/>
            <person name="Markiewicz E."/>
            <person name="Oyono O.L."/>
            <person name="Patti C."/>
            <person name="Phunkhang P."/>
            <person name="Pierre F."/>
            <person name="Priest M."/>
            <person name="Raghuraman S."/>
            <person name="Rege F."/>
            <person name="Reyes R."/>
            <person name="Rise C."/>
            <person name="Rogov P."/>
            <person name="Ross K."/>
            <person name="Ryan E."/>
            <person name="Settipalli S."/>
            <person name="Shea T."/>
            <person name="Sherpa N."/>
            <person name="Shi L."/>
            <person name="Shih D."/>
            <person name="Sparrow T."/>
            <person name="Spaulding J."/>
            <person name="Stalker J."/>
            <person name="Stange-Thomann N."/>
            <person name="Stavropoulos S."/>
            <person name="Stone C."/>
            <person name="Strader C."/>
            <person name="Tesfaye S."/>
            <person name="Thomson T."/>
            <person name="Thoulutsang Y."/>
            <person name="Thoulutsang D."/>
            <person name="Topham K."/>
            <person name="Topping I."/>
            <person name="Tsamla T."/>
            <person name="Vassiliev H."/>
            <person name="Vo A."/>
            <person name="Wangchuk T."/>
            <person name="Wangdi T."/>
            <person name="Weiand M."/>
            <person name="Wilkinson J."/>
            <person name="Wilson A."/>
            <person name="Yadav S."/>
            <person name="Young G."/>
            <person name="Yu Q."/>
            <person name="Zembek L."/>
            <person name="Zhong D."/>
            <person name="Zimmer A."/>
            <person name="Zwirko Z."/>
            <person name="Jaffe D.B."/>
            <person name="Alvarez P."/>
            <person name="Brockman W."/>
            <person name="Butler J."/>
            <person name="Chin C."/>
            <person name="Gnerre S."/>
            <person name="Grabherr M."/>
            <person name="Kleber M."/>
            <person name="Mauceli E."/>
            <person name="MacCallum I."/>
        </authorList>
    </citation>
    <scope>NUCLEOTIDE SEQUENCE [LARGE SCALE GENOMIC DNA]</scope>
    <source>
        <strain evidence="3">MV2-25</strain>
    </source>
</reference>
<accession>A0A0R3P394</accession>
<dbReference type="EMBL" id="CH673757">
    <property type="protein sequence ID" value="KRT05557.1"/>
    <property type="molecule type" value="Genomic_DNA"/>
</dbReference>
<proteinExistence type="predicted"/>
<evidence type="ECO:0000313" key="2">
    <source>
        <dbReference type="EMBL" id="KRT05557.1"/>
    </source>
</evidence>
<dbReference type="Bgee" id="FBgn0271168">
    <property type="expression patterns" value="Expressed in male reproductive system and 1 other cell type or tissue"/>
</dbReference>
<protein>
    <submittedName>
        <fullName evidence="3">Uncharacterized protein</fullName>
    </submittedName>
</protein>
<gene>
    <name evidence="3" type="primary">Dpse\GA31669</name>
    <name evidence="1" type="synonym">Dpse\GA30761</name>
    <name evidence="2" type="synonym">Dpse\GA31491</name>
    <name evidence="1" type="ORF">Dpse_GA30761</name>
    <name evidence="2" type="ORF">Dpse_GA31491</name>
    <name evidence="3" type="ORF">Dpse_GA31669</name>
</gene>
<organism evidence="3">
    <name type="scientific">Drosophila pseudoobscura pseudoobscura</name>
    <name type="common">Fruit fly</name>
    <dbReference type="NCBI Taxonomy" id="46245"/>
    <lineage>
        <taxon>Eukaryota</taxon>
        <taxon>Metazoa</taxon>
        <taxon>Ecdysozoa</taxon>
        <taxon>Arthropoda</taxon>
        <taxon>Hexapoda</taxon>
        <taxon>Insecta</taxon>
        <taxon>Pterygota</taxon>
        <taxon>Neoptera</taxon>
        <taxon>Endopterygota</taxon>
        <taxon>Diptera</taxon>
        <taxon>Brachycera</taxon>
        <taxon>Muscomorpha</taxon>
        <taxon>Ephydroidea</taxon>
        <taxon>Drosophilidae</taxon>
        <taxon>Drosophila</taxon>
        <taxon>Sophophora</taxon>
    </lineage>
</organism>
<dbReference type="AlphaFoldDB" id="A0A0R3P394"/>
<dbReference type="EMBL" id="CH673757">
    <property type="protein sequence ID" value="KRT05558.1"/>
    <property type="molecule type" value="Genomic_DNA"/>
</dbReference>
<name>A0A0R3P394_DROPS</name>
<reference evidence="3" key="3">
    <citation type="journal article" date="2012" name="PLoS ONE">
        <title>Mind the gap: upgrading genomes with Pacific Biosciences RS long-read sequencing technology.</title>
        <authorList>
            <person name="English A.C."/>
            <person name="Richards S."/>
            <person name="Han Y."/>
            <person name="Wang M."/>
            <person name="Vee V."/>
            <person name="Qu J."/>
            <person name="Qin X."/>
            <person name="Muzny D.M."/>
            <person name="Reid J.G."/>
            <person name="Worley K.C."/>
            <person name="Gibbs R.A."/>
        </authorList>
    </citation>
    <scope>NUCLEOTIDE SEQUENCE</scope>
    <source>
        <strain evidence="3">MV2-25</strain>
    </source>
</reference>
<evidence type="ECO:0000313" key="3">
    <source>
        <dbReference type="EMBL" id="KRT05558.1"/>
    </source>
</evidence>